<dbReference type="STRING" id="870242.cpu_03340"/>
<evidence type="ECO:0000256" key="6">
    <source>
        <dbReference type="ARBA" id="ARBA00022989"/>
    </source>
</evidence>
<comment type="subcellular location">
    <subcellularLocation>
        <location evidence="1">Cell membrane</location>
        <topology evidence="1">Multi-pass membrane protein</topology>
    </subcellularLocation>
</comment>
<evidence type="ECO:0000259" key="9">
    <source>
        <dbReference type="Pfam" id="PF03600"/>
    </source>
</evidence>
<dbReference type="EMBL" id="BDJK01000006">
    <property type="protein sequence ID" value="GAV21824.1"/>
    <property type="molecule type" value="Genomic_DNA"/>
</dbReference>
<evidence type="ECO:0000313" key="11">
    <source>
        <dbReference type="Proteomes" id="UP000187485"/>
    </source>
</evidence>
<protein>
    <submittedName>
        <fullName evidence="10">Membrane protein</fullName>
    </submittedName>
</protein>
<name>A0A1L8CSI6_9THEO</name>
<evidence type="ECO:0000256" key="8">
    <source>
        <dbReference type="SAM" id="Phobius"/>
    </source>
</evidence>
<dbReference type="PANTHER" id="PTHR43568:SF1">
    <property type="entry name" value="P PROTEIN"/>
    <property type="match status" value="1"/>
</dbReference>
<keyword evidence="11" id="KW-1185">Reference proteome</keyword>
<keyword evidence="7 8" id="KW-0472">Membrane</keyword>
<dbReference type="GO" id="GO:0005886">
    <property type="term" value="C:plasma membrane"/>
    <property type="evidence" value="ECO:0007669"/>
    <property type="project" value="UniProtKB-SubCell"/>
</dbReference>
<dbReference type="RefSeq" id="WP_088775879.1">
    <property type="nucleotide sequence ID" value="NZ_BDJK01000006.1"/>
</dbReference>
<evidence type="ECO:0000256" key="1">
    <source>
        <dbReference type="ARBA" id="ARBA00004651"/>
    </source>
</evidence>
<keyword evidence="3" id="KW-0813">Transport</keyword>
<feature type="transmembrane region" description="Helical" evidence="8">
    <location>
        <begin position="172"/>
        <end position="194"/>
    </location>
</feature>
<dbReference type="Proteomes" id="UP000187485">
    <property type="component" value="Unassembled WGS sequence"/>
</dbReference>
<dbReference type="InterPro" id="IPR004680">
    <property type="entry name" value="Cit_transptr-like_dom"/>
</dbReference>
<evidence type="ECO:0000256" key="3">
    <source>
        <dbReference type="ARBA" id="ARBA00022448"/>
    </source>
</evidence>
<evidence type="ECO:0000256" key="7">
    <source>
        <dbReference type="ARBA" id="ARBA00023136"/>
    </source>
</evidence>
<feature type="transmembrane region" description="Helical" evidence="8">
    <location>
        <begin position="55"/>
        <end position="79"/>
    </location>
</feature>
<feature type="transmembrane region" description="Helical" evidence="8">
    <location>
        <begin position="227"/>
        <end position="258"/>
    </location>
</feature>
<sequence>MNQPLIALAVFLATYALIISEKLHRAIAALLGGTLLIVLGIVTQKEAIHHIDWNTLGLLIGMMIIVGITRKTGVFQYLAVKAVKWAKGEPIYILIALATVTAFLSAFLDNVTTVLLIVPVTFTITDRLKVNPIPFLISQVLASNIGGTATLIGDPPNIMIGSQTHLDFLDFLKNLTPVIIVIHIVTMFLFYLIYHKEFKVPGELKKKLLELNELDEIKDFALLKKSLFVLGLVILGFILHGVLGLESATIALFGAALLLTITGDEPEEVLLTVEWPSIFFFLGLFIVVGGLVETGVIDRVARWSLEATRGNFTLTGMLILWLSAIASAFVDNIPFVATMIPLIQKMGALAHMTPQALEPLWWALSLGACLGGNGTVIGASANVIVAGLAEKNGYPISFIGFLKIAFPLMLVSIIISMGYLLLFYF</sequence>
<keyword evidence="5 8" id="KW-0812">Transmembrane</keyword>
<organism evidence="10 11">
    <name type="scientific">Carboxydothermus pertinax</name>
    <dbReference type="NCBI Taxonomy" id="870242"/>
    <lineage>
        <taxon>Bacteria</taxon>
        <taxon>Bacillati</taxon>
        <taxon>Bacillota</taxon>
        <taxon>Clostridia</taxon>
        <taxon>Thermoanaerobacterales</taxon>
        <taxon>Thermoanaerobacteraceae</taxon>
        <taxon>Carboxydothermus</taxon>
    </lineage>
</organism>
<comment type="caution">
    <text evidence="10">The sequence shown here is derived from an EMBL/GenBank/DDBJ whole genome shotgun (WGS) entry which is preliminary data.</text>
</comment>
<feature type="transmembrane region" description="Helical" evidence="8">
    <location>
        <begin position="401"/>
        <end position="424"/>
    </location>
</feature>
<keyword evidence="4" id="KW-1003">Cell membrane</keyword>
<evidence type="ECO:0000256" key="2">
    <source>
        <dbReference type="ARBA" id="ARBA00009843"/>
    </source>
</evidence>
<accession>A0A1L8CSI6</accession>
<feature type="transmembrane region" description="Helical" evidence="8">
    <location>
        <begin position="360"/>
        <end position="389"/>
    </location>
</feature>
<dbReference type="PRINTS" id="PR00758">
    <property type="entry name" value="ARSENICPUMP"/>
</dbReference>
<dbReference type="Pfam" id="PF03600">
    <property type="entry name" value="CitMHS"/>
    <property type="match status" value="1"/>
</dbReference>
<reference evidence="11" key="1">
    <citation type="submission" date="2016-12" db="EMBL/GenBank/DDBJ databases">
        <title>Draft Genome Sequences od Carboxydothermus pertinax and islandicus, Hydrogenogenic Carboxydotrophic Bacteria.</title>
        <authorList>
            <person name="Fukuyama Y."/>
            <person name="Ohmae K."/>
            <person name="Yoneda Y."/>
            <person name="Yoshida T."/>
            <person name="Sako Y."/>
        </authorList>
    </citation>
    <scope>NUCLEOTIDE SEQUENCE [LARGE SCALE GENOMIC DNA]</scope>
    <source>
        <strain evidence="11">Ug1</strain>
    </source>
</reference>
<feature type="transmembrane region" description="Helical" evidence="8">
    <location>
        <begin position="278"/>
        <end position="297"/>
    </location>
</feature>
<dbReference type="PANTHER" id="PTHR43568">
    <property type="entry name" value="P PROTEIN"/>
    <property type="match status" value="1"/>
</dbReference>
<feature type="domain" description="Citrate transporter-like" evidence="9">
    <location>
        <begin position="15"/>
        <end position="367"/>
    </location>
</feature>
<evidence type="ECO:0000256" key="5">
    <source>
        <dbReference type="ARBA" id="ARBA00022692"/>
    </source>
</evidence>
<dbReference type="InterPro" id="IPR000802">
    <property type="entry name" value="Arsenical_pump_ArsB"/>
</dbReference>
<feature type="transmembrane region" description="Helical" evidence="8">
    <location>
        <begin position="91"/>
        <end position="118"/>
    </location>
</feature>
<evidence type="ECO:0000256" key="4">
    <source>
        <dbReference type="ARBA" id="ARBA00022475"/>
    </source>
</evidence>
<proteinExistence type="inferred from homology"/>
<dbReference type="AlphaFoldDB" id="A0A1L8CSI6"/>
<keyword evidence="6 8" id="KW-1133">Transmembrane helix</keyword>
<comment type="similarity">
    <text evidence="2">Belongs to the CitM (TC 2.A.11) transporter family.</text>
</comment>
<dbReference type="GO" id="GO:0015105">
    <property type="term" value="F:arsenite transmembrane transporter activity"/>
    <property type="evidence" value="ECO:0007669"/>
    <property type="project" value="InterPro"/>
</dbReference>
<feature type="transmembrane region" description="Helical" evidence="8">
    <location>
        <begin position="318"/>
        <end position="340"/>
    </location>
</feature>
<evidence type="ECO:0000313" key="10">
    <source>
        <dbReference type="EMBL" id="GAV21824.1"/>
    </source>
</evidence>
<dbReference type="OrthoDB" id="9765532at2"/>
<feature type="transmembrane region" description="Helical" evidence="8">
    <location>
        <begin position="26"/>
        <end position="43"/>
    </location>
</feature>
<dbReference type="InterPro" id="IPR051475">
    <property type="entry name" value="Diverse_Ion_Transporter"/>
</dbReference>
<gene>
    <name evidence="10" type="ORF">cpu_03340</name>
</gene>
<dbReference type="CDD" id="cd01116">
    <property type="entry name" value="P_permease"/>
    <property type="match status" value="1"/>
</dbReference>